<sequence length="64" mass="6990">MCEGDSKAKVTEVVISVDSEVDSAAVTTARKFASYAKIGMLVHTAQLKRTSRKNQKLGDIYGRE</sequence>
<accession>A0A9W4D5N6</accession>
<dbReference type="AlphaFoldDB" id="A0A9W4D5N6"/>
<gene>
    <name evidence="1" type="ORF">BGTH12_LOCUS3138</name>
</gene>
<evidence type="ECO:0000313" key="2">
    <source>
        <dbReference type="Proteomes" id="UP000683417"/>
    </source>
</evidence>
<proteinExistence type="predicted"/>
<organism evidence="1 2">
    <name type="scientific">Blumeria graminis f. sp. triticale</name>
    <dbReference type="NCBI Taxonomy" id="1689686"/>
    <lineage>
        <taxon>Eukaryota</taxon>
        <taxon>Fungi</taxon>
        <taxon>Dikarya</taxon>
        <taxon>Ascomycota</taxon>
        <taxon>Pezizomycotina</taxon>
        <taxon>Leotiomycetes</taxon>
        <taxon>Erysiphales</taxon>
        <taxon>Erysiphaceae</taxon>
        <taxon>Blumeria</taxon>
    </lineage>
</organism>
<dbReference type="Proteomes" id="UP000683417">
    <property type="component" value="Unassembled WGS sequence"/>
</dbReference>
<name>A0A9W4D5N6_BLUGR</name>
<protein>
    <submittedName>
        <fullName evidence="1">BgTH12-02029</fullName>
    </submittedName>
</protein>
<evidence type="ECO:0000313" key="1">
    <source>
        <dbReference type="EMBL" id="CAD6501780.1"/>
    </source>
</evidence>
<reference evidence="1" key="1">
    <citation type="submission" date="2020-10" db="EMBL/GenBank/DDBJ databases">
        <authorList>
            <person name="Muller C M."/>
        </authorList>
    </citation>
    <scope>NUCLEOTIDE SEQUENCE</scope>
    <source>
        <strain evidence="1">THUN-12</strain>
    </source>
</reference>
<comment type="caution">
    <text evidence="1">The sequence shown here is derived from an EMBL/GenBank/DDBJ whole genome shotgun (WGS) entry which is preliminary data.</text>
</comment>
<dbReference type="EMBL" id="CAJHIT010000005">
    <property type="protein sequence ID" value="CAD6501780.1"/>
    <property type="molecule type" value="Genomic_DNA"/>
</dbReference>